<dbReference type="InterPro" id="IPR035965">
    <property type="entry name" value="PAS-like_dom_sf"/>
</dbReference>
<feature type="compositionally biased region" description="Basic and acidic residues" evidence="1">
    <location>
        <begin position="1002"/>
        <end position="1013"/>
    </location>
</feature>
<feature type="region of interest" description="Disordered" evidence="1">
    <location>
        <begin position="1"/>
        <end position="25"/>
    </location>
</feature>
<feature type="region of interest" description="Disordered" evidence="1">
    <location>
        <begin position="993"/>
        <end position="1027"/>
    </location>
</feature>
<dbReference type="InterPro" id="IPR000014">
    <property type="entry name" value="PAS"/>
</dbReference>
<feature type="domain" description="GGDEF" evidence="5">
    <location>
        <begin position="588"/>
        <end position="721"/>
    </location>
</feature>
<dbReference type="Pfam" id="PF00563">
    <property type="entry name" value="EAL"/>
    <property type="match status" value="1"/>
</dbReference>
<dbReference type="InterPro" id="IPR029787">
    <property type="entry name" value="Nucleotide_cyclase"/>
</dbReference>
<dbReference type="PROSITE" id="PS50883">
    <property type="entry name" value="EAL"/>
    <property type="match status" value="1"/>
</dbReference>
<evidence type="ECO:0000256" key="2">
    <source>
        <dbReference type="SAM" id="Phobius"/>
    </source>
</evidence>
<sequence length="1027" mass="112408">MAPKGRARVNTTGRLHAGHARPAMHDKPAGVDAPLRLLHALFLSLFCLLGSPAGALEAINVPLDVDALDLTRAVDRFVDVGDRIQVSTAPGPDGIVRRIEVRAREGSGVGSWVVFALTNTSNEQVDRLLVAPHFRLADSRIIWPDLGASRLVAISPSQGLAPERLDSQEADVFRITLDPGAVVTYVAELRTSTLPQLILWNEANYRDSVNATTLYKGIVLGISGLLALFLSILFVVKRWAMFPAVAGVAWAVLAYLAIEFGFWNQIFNLQPSDEIISRAIAEVVLAATLLLLLYAYLSLGRLHLAFLGIGFAWAALFTVLIILAVYEPQYAAGIARLGLGVIGVVGFGVIVWMAVQGFDRAIHLIPSWIVFLAWLLAGWLAVSGHVVNDFVSPALAGGLVLIVLLLGFTVMQHAFAGGSLAEGLVSDSERKMLALGGSGDLIWDWDLARDRVYSSPATEDILGLKRGSLAGPFQEWLSAIHPGERDHFRHIVEMIVESARGRIDQTLRMRTEDGHFRWFRLRARPVVGEQGKVFRLIGTMLDVTDMKTTQERLLRDAVRDSLTGLPNRELFLDRVTCAMERARAEKITRPTLIMVNIDHFSQHNEVLGVSAADSLLTMVARRIDKLLKPNDSLSRVGGDQFAILLLSAREPAAIARLTEQIRRALRAPVVFGQDEVNLTASIGLATYDPATQNAEDALKAAEIAVAHAKRLGGDRCEAYRPSLREHVRSLVAVEADLRLALEREELKVYYQPIIRLEDRSLAGFEALLRWDHPRHGRMAPAEFVPMAERSGLIIPVGLFVLERAARDLNQWMRADANAAGLFTSVNISSRQLLRHDLLNDLRAILARADLPGSALKLELTESLVMENPEYAAQVLSRCRELGIGLSLDDFGTGYSSLAYLQRFPFDTIKIDQSFVKPLVPGEPAVVLGAIVALGHDLEMDIVAEGIENEETAAELARLGCEFGQGYLYSHPLPAANVPSFLASFAQEHALRTKAQKAAVTKETNKDTAKDHRSAAPNEPAVEPIAAK</sequence>
<dbReference type="CDD" id="cd01948">
    <property type="entry name" value="EAL"/>
    <property type="match status" value="1"/>
</dbReference>
<dbReference type="AlphaFoldDB" id="A0A068FQ18"/>
<feature type="transmembrane region" description="Helical" evidence="2">
    <location>
        <begin position="275"/>
        <end position="297"/>
    </location>
</feature>
<dbReference type="InterPro" id="IPR052155">
    <property type="entry name" value="Biofilm_reg_signaling"/>
</dbReference>
<evidence type="ECO:0000259" key="3">
    <source>
        <dbReference type="PROSITE" id="PS50113"/>
    </source>
</evidence>
<dbReference type="PROSITE" id="PS50113">
    <property type="entry name" value="PAC"/>
    <property type="match status" value="1"/>
</dbReference>
<dbReference type="CDD" id="cd00130">
    <property type="entry name" value="PAS"/>
    <property type="match status" value="1"/>
</dbReference>
<dbReference type="SUPFAM" id="SSF141868">
    <property type="entry name" value="EAL domain-like"/>
    <property type="match status" value="1"/>
</dbReference>
<accession>A0A068FQ18</accession>
<reference evidence="6" key="1">
    <citation type="submission" date="2014-04" db="EMBL/GenBank/DDBJ databases">
        <authorList>
            <person name="Felczykowska A."/>
            <person name="Dydecka A."/>
            <person name="Bohdanowicz M."/>
            <person name="Gasior T."/>
            <person name="Sobon M."/>
            <person name="Kobos J."/>
            <person name="Bloch S."/>
            <person name="Nejman-Falenczyk B."/>
            <person name="Wegrzyn G."/>
        </authorList>
    </citation>
    <scope>NUCLEOTIDE SEQUENCE</scope>
</reference>
<feature type="transmembrane region" description="Helical" evidence="2">
    <location>
        <begin position="303"/>
        <end position="325"/>
    </location>
</feature>
<dbReference type="CDD" id="cd01949">
    <property type="entry name" value="GGDEF"/>
    <property type="match status" value="1"/>
</dbReference>
<feature type="transmembrane region" description="Helical" evidence="2">
    <location>
        <begin position="337"/>
        <end position="355"/>
    </location>
</feature>
<proteinExistence type="predicted"/>
<feature type="domain" description="PAC" evidence="3">
    <location>
        <begin position="503"/>
        <end position="555"/>
    </location>
</feature>
<dbReference type="Pfam" id="PF00990">
    <property type="entry name" value="GGDEF"/>
    <property type="match status" value="1"/>
</dbReference>
<dbReference type="SMART" id="SM00052">
    <property type="entry name" value="EAL"/>
    <property type="match status" value="1"/>
</dbReference>
<feature type="domain" description="EAL" evidence="4">
    <location>
        <begin position="730"/>
        <end position="985"/>
    </location>
</feature>
<dbReference type="Gene3D" id="3.20.20.450">
    <property type="entry name" value="EAL domain"/>
    <property type="match status" value="1"/>
</dbReference>
<dbReference type="PANTHER" id="PTHR44757">
    <property type="entry name" value="DIGUANYLATE CYCLASE DGCP"/>
    <property type="match status" value="1"/>
</dbReference>
<dbReference type="InterPro" id="IPR001633">
    <property type="entry name" value="EAL_dom"/>
</dbReference>
<dbReference type="Pfam" id="PF08447">
    <property type="entry name" value="PAS_3"/>
    <property type="match status" value="1"/>
</dbReference>
<name>A0A068FQ18_9ZZZZ</name>
<feature type="transmembrane region" description="Helical" evidence="2">
    <location>
        <begin position="394"/>
        <end position="415"/>
    </location>
</feature>
<dbReference type="InterPro" id="IPR013655">
    <property type="entry name" value="PAS_fold_3"/>
</dbReference>
<feature type="transmembrane region" description="Helical" evidence="2">
    <location>
        <begin position="214"/>
        <end position="236"/>
    </location>
</feature>
<feature type="transmembrane region" description="Helical" evidence="2">
    <location>
        <begin position="242"/>
        <end position="263"/>
    </location>
</feature>
<dbReference type="NCBIfam" id="TIGR00229">
    <property type="entry name" value="sensory_box"/>
    <property type="match status" value="1"/>
</dbReference>
<dbReference type="InterPro" id="IPR001610">
    <property type="entry name" value="PAC"/>
</dbReference>
<dbReference type="InterPro" id="IPR043128">
    <property type="entry name" value="Rev_trsase/Diguanyl_cyclase"/>
</dbReference>
<dbReference type="SMART" id="SM00267">
    <property type="entry name" value="GGDEF"/>
    <property type="match status" value="1"/>
</dbReference>
<evidence type="ECO:0000259" key="4">
    <source>
        <dbReference type="PROSITE" id="PS50883"/>
    </source>
</evidence>
<dbReference type="InterPro" id="IPR000700">
    <property type="entry name" value="PAS-assoc_C"/>
</dbReference>
<feature type="transmembrane region" description="Helical" evidence="2">
    <location>
        <begin position="361"/>
        <end position="382"/>
    </location>
</feature>
<dbReference type="Gene3D" id="3.30.70.270">
    <property type="match status" value="1"/>
</dbReference>
<protein>
    <submittedName>
        <fullName evidence="6">Putative diguanylate cyclase</fullName>
    </submittedName>
</protein>
<dbReference type="PROSITE" id="PS50887">
    <property type="entry name" value="GGDEF"/>
    <property type="match status" value="1"/>
</dbReference>
<evidence type="ECO:0000313" key="6">
    <source>
        <dbReference type="EMBL" id="AID69642.1"/>
    </source>
</evidence>
<dbReference type="InterPro" id="IPR000160">
    <property type="entry name" value="GGDEF_dom"/>
</dbReference>
<evidence type="ECO:0000259" key="5">
    <source>
        <dbReference type="PROSITE" id="PS50887"/>
    </source>
</evidence>
<dbReference type="NCBIfam" id="TIGR00254">
    <property type="entry name" value="GGDEF"/>
    <property type="match status" value="1"/>
</dbReference>
<keyword evidence="2" id="KW-1133">Transmembrane helix</keyword>
<dbReference type="PANTHER" id="PTHR44757:SF2">
    <property type="entry name" value="BIOFILM ARCHITECTURE MAINTENANCE PROTEIN MBAA"/>
    <property type="match status" value="1"/>
</dbReference>
<dbReference type="EMBL" id="KJ769134">
    <property type="protein sequence ID" value="AID69642.1"/>
    <property type="molecule type" value="Genomic_DNA"/>
</dbReference>
<keyword evidence="2" id="KW-0472">Membrane</keyword>
<dbReference type="SUPFAM" id="SSF55785">
    <property type="entry name" value="PYP-like sensor domain (PAS domain)"/>
    <property type="match status" value="1"/>
</dbReference>
<dbReference type="Gene3D" id="3.30.450.20">
    <property type="entry name" value="PAS domain"/>
    <property type="match status" value="1"/>
</dbReference>
<dbReference type="SUPFAM" id="SSF55073">
    <property type="entry name" value="Nucleotide cyclase"/>
    <property type="match status" value="1"/>
</dbReference>
<evidence type="ECO:0000256" key="1">
    <source>
        <dbReference type="SAM" id="MobiDB-lite"/>
    </source>
</evidence>
<keyword evidence="2" id="KW-0812">Transmembrane</keyword>
<dbReference type="InterPro" id="IPR035919">
    <property type="entry name" value="EAL_sf"/>
</dbReference>
<organism evidence="6">
    <name type="scientific">uncultured organism</name>
    <dbReference type="NCBI Taxonomy" id="155900"/>
    <lineage>
        <taxon>unclassified sequences</taxon>
        <taxon>environmental samples</taxon>
    </lineage>
</organism>
<dbReference type="SMART" id="SM00086">
    <property type="entry name" value="PAC"/>
    <property type="match status" value="1"/>
</dbReference>
<gene>
    <name evidence="6" type="primary">digC</name>
</gene>